<dbReference type="InterPro" id="IPR032876">
    <property type="entry name" value="J_dom"/>
</dbReference>
<evidence type="ECO:0000313" key="2">
    <source>
        <dbReference type="EMBL" id="QTP59530.1"/>
    </source>
</evidence>
<reference evidence="2 3" key="1">
    <citation type="journal article" date="2021" name="Front. Microbiol.">
        <title>Aerobic Denitrification and Heterotrophic Sulfur Oxidation in the Genus Halomonas Revealed by Six Novel Species Characterizations and Genome-Based Analysis.</title>
        <authorList>
            <person name="Wang L."/>
            <person name="Shao Z."/>
        </authorList>
    </citation>
    <scope>NUCLEOTIDE SEQUENCE [LARGE SCALE GENOMIC DNA]</scope>
    <source>
        <strain evidence="2 3">MCCC 1A13718</strain>
    </source>
</reference>
<proteinExistence type="predicted"/>
<protein>
    <recommendedName>
        <fullName evidence="1">Tip attachment protein J domain-containing protein</fullName>
    </recommendedName>
</protein>
<dbReference type="RefSeq" id="WP_209472659.1">
    <property type="nucleotide sequence ID" value="NZ_CP053383.1"/>
</dbReference>
<name>A0ABX7WGP5_9GAMM</name>
<sequence length="826" mass="91565">MQQLLWFAVNAVIFLLTWKKPQTQNVEAGNFDVSSYPESKDKSISCVFGKALIKAPNTIWAGGERSEPIKEKQDIGFIAKLMGVPDTAIVGHRYYTSMDLALAFGPAKLTAIYEDEKKIYSGNLSSGTGMAGDFTQKRIFNITNHSVSHIVNGRRLVPVDALDIQFENVRGSKGSYTYNISYKLMKEDGVIGRFEYFGGNNWQSPSSLLRQKVSQHYPAYKGLAHIVFDDMHVGQQPIPKKLSFELAHYPPSPMGFVDNEVVDDDANPAYVIYELMAHAQHAGVATKFLDIASVEKVAQQCKDEGLGISFVWSQPSSFDSLITKICDHCDLTRRENHETGKVELIAIRPDYNIDDLFAFDETNIHAVSDYSKPSLDALNTQIKIKYLDRAAKYKERNVVSHNIGLINNDIQQNQVNKDYTFFCKASLAQWAADRDLVSMTNDISTVKLVSNRDAAVLNIGDAVKVKLPIFDEFYRVYRIQSIDLGSLENNKVTLDMVEDVFGRSPKLYAGITGESSEPGEPTNANEINLFEVPTGSINVFTDAPRSPGKQLGYNLLHATGNFGYVFEDISGHPEEYTDEVYLQSNIEKDDDIITLQGTFHIDSFFPISDEQRAQGSNLAVIVNESTGEHEYISYGAGNAGGSTVQIFDVWRGLFDTQPMSHSAGSRVFLFSAANAEIPRVGGLGNAGVRHNVQAATITETGSLTSGMDEYRITQSDRYTRPNSPINAQVSENVDGKLEVTFKRRPASYASVVSNDDLESAGWVRVAVYDDDLSGGIILPLAVATVQADTYTWEGDNGTPNLRVEVQGWDPDTSRSSYYKSTLYHSR</sequence>
<gene>
    <name evidence="2" type="ORF">HNO53_12880</name>
</gene>
<dbReference type="Proteomes" id="UP000671845">
    <property type="component" value="Chromosome"/>
</dbReference>
<organism evidence="2 3">
    <name type="scientific">Halomonas sulfidivorans</name>
    <dbReference type="NCBI Taxonomy" id="2733488"/>
    <lineage>
        <taxon>Bacteria</taxon>
        <taxon>Pseudomonadati</taxon>
        <taxon>Pseudomonadota</taxon>
        <taxon>Gammaproteobacteria</taxon>
        <taxon>Oceanospirillales</taxon>
        <taxon>Halomonadaceae</taxon>
        <taxon>Halomonas</taxon>
    </lineage>
</organism>
<dbReference type="Pfam" id="PF13550">
    <property type="entry name" value="Phage-tail_3"/>
    <property type="match status" value="1"/>
</dbReference>
<evidence type="ECO:0000313" key="3">
    <source>
        <dbReference type="Proteomes" id="UP000671845"/>
    </source>
</evidence>
<evidence type="ECO:0000259" key="1">
    <source>
        <dbReference type="Pfam" id="PF13550"/>
    </source>
</evidence>
<accession>A0ABX7WGP5</accession>
<dbReference type="EMBL" id="CP053383">
    <property type="protein sequence ID" value="QTP59530.1"/>
    <property type="molecule type" value="Genomic_DNA"/>
</dbReference>
<keyword evidence="3" id="KW-1185">Reference proteome</keyword>
<feature type="domain" description="Tip attachment protein J" evidence="1">
    <location>
        <begin position="314"/>
        <end position="481"/>
    </location>
</feature>